<dbReference type="InterPro" id="IPR057336">
    <property type="entry name" value="GerAC_N"/>
</dbReference>
<gene>
    <name evidence="12" type="ORF">CTER_5528</name>
</gene>
<evidence type="ECO:0000313" key="13">
    <source>
        <dbReference type="Proteomes" id="UP000014155"/>
    </source>
</evidence>
<dbReference type="InterPro" id="IPR046953">
    <property type="entry name" value="Spore_GerAC-like_C"/>
</dbReference>
<feature type="compositionally biased region" description="Gly residues" evidence="8">
    <location>
        <begin position="225"/>
        <end position="235"/>
    </location>
</feature>
<comment type="subcellular location">
    <subcellularLocation>
        <location evidence="1">Membrane</location>
        <topology evidence="1">Lipid-anchor</topology>
    </subcellularLocation>
</comment>
<evidence type="ECO:0000256" key="8">
    <source>
        <dbReference type="SAM" id="MobiDB-lite"/>
    </source>
</evidence>
<feature type="domain" description="Spore germination protein N-terminal" evidence="11">
    <location>
        <begin position="26"/>
        <end position="194"/>
    </location>
</feature>
<sequence length="410" mass="45742">MTKTKRFTAALLCLFFCSGVLAGCYDNREIEDLAYVIAIGIDEAEGNSFDLTFQTAVPQAITGGGGEGTDITSYRTDNFLSGLKKAGQYLSRTINLSHTKIIVVSEAIAQKGITAFVNGLQQGLQIRQDINVIVAAQGAKKYLESIQPKLSSNPSRYYELLFKSYESDFLVPQAQLEDYLYRAKNQGAQPLAIYTTVDKNIVETKKPEGRGDEGKKEEGAEKKSGGGSGKEGGGQEQQRMSLDGLAVFKFDKMVGRLNAREASVFALMTGKNNINFDIVDPLDSRFKVLSILKKEKTSSTNITFKDGKPLINIDLIMDINVQSVQSDYDYDEPGNADVLNRAYKELLEKEVRNLLQKVTYQFKSDIFGYGELAKRNFVTIDKWEETRWPDVFPEARYNLKLSTEVIRHGQ</sequence>
<dbReference type="PANTHER" id="PTHR35789">
    <property type="entry name" value="SPORE GERMINATION PROTEIN B3"/>
    <property type="match status" value="1"/>
</dbReference>
<dbReference type="GO" id="GO:0009847">
    <property type="term" value="P:spore germination"/>
    <property type="evidence" value="ECO:0007669"/>
    <property type="project" value="InterPro"/>
</dbReference>
<keyword evidence="13" id="KW-1185">Reference proteome</keyword>
<evidence type="ECO:0000256" key="9">
    <source>
        <dbReference type="SAM" id="SignalP"/>
    </source>
</evidence>
<dbReference type="PANTHER" id="PTHR35789:SF1">
    <property type="entry name" value="SPORE GERMINATION PROTEIN B3"/>
    <property type="match status" value="1"/>
</dbReference>
<dbReference type="PATRIC" id="fig|1195236.3.peg.328"/>
<dbReference type="Proteomes" id="UP000014155">
    <property type="component" value="Unassembled WGS sequence"/>
</dbReference>
<keyword evidence="6" id="KW-0564">Palmitate</keyword>
<comment type="similarity">
    <text evidence="2">Belongs to the GerABKC lipoprotein family.</text>
</comment>
<dbReference type="Gene3D" id="3.30.300.210">
    <property type="entry name" value="Nutrient germinant receptor protein C, domain 3"/>
    <property type="match status" value="1"/>
</dbReference>
<dbReference type="GO" id="GO:0016020">
    <property type="term" value="C:membrane"/>
    <property type="evidence" value="ECO:0007669"/>
    <property type="project" value="UniProtKB-SubCell"/>
</dbReference>
<organism evidence="12 13">
    <name type="scientific">Ruminiclostridium cellobioparum subsp. termitidis CT1112</name>
    <dbReference type="NCBI Taxonomy" id="1195236"/>
    <lineage>
        <taxon>Bacteria</taxon>
        <taxon>Bacillati</taxon>
        <taxon>Bacillota</taxon>
        <taxon>Clostridia</taxon>
        <taxon>Eubacteriales</taxon>
        <taxon>Oscillospiraceae</taxon>
        <taxon>Ruminiclostridium</taxon>
    </lineage>
</organism>
<evidence type="ECO:0000313" key="12">
    <source>
        <dbReference type="EMBL" id="EMS73960.1"/>
    </source>
</evidence>
<dbReference type="Pfam" id="PF05504">
    <property type="entry name" value="Spore_GerAC"/>
    <property type="match status" value="1"/>
</dbReference>
<keyword evidence="7" id="KW-0449">Lipoprotein</keyword>
<feature type="region of interest" description="Disordered" evidence="8">
    <location>
        <begin position="204"/>
        <end position="236"/>
    </location>
</feature>
<evidence type="ECO:0000256" key="7">
    <source>
        <dbReference type="ARBA" id="ARBA00023288"/>
    </source>
</evidence>
<feature type="chain" id="PRO_5039394631" evidence="9">
    <location>
        <begin position="23"/>
        <end position="410"/>
    </location>
</feature>
<accession>S0FP08</accession>
<evidence type="ECO:0000256" key="4">
    <source>
        <dbReference type="ARBA" id="ARBA00022729"/>
    </source>
</evidence>
<evidence type="ECO:0000259" key="10">
    <source>
        <dbReference type="Pfam" id="PF05504"/>
    </source>
</evidence>
<dbReference type="InterPro" id="IPR038501">
    <property type="entry name" value="Spore_GerAC_C_sf"/>
</dbReference>
<evidence type="ECO:0000256" key="2">
    <source>
        <dbReference type="ARBA" id="ARBA00007886"/>
    </source>
</evidence>
<dbReference type="STRING" id="1195236.CTER_5528"/>
<feature type="domain" description="Spore germination GerAC-like C-terminal" evidence="10">
    <location>
        <begin position="243"/>
        <end position="409"/>
    </location>
</feature>
<keyword evidence="3" id="KW-0309">Germination</keyword>
<protein>
    <submittedName>
        <fullName evidence="12">Germination protein, Ger(X)C family</fullName>
    </submittedName>
</protein>
<dbReference type="Pfam" id="PF25198">
    <property type="entry name" value="Spore_GerAC_N"/>
    <property type="match status" value="1"/>
</dbReference>
<dbReference type="AlphaFoldDB" id="S0FP08"/>
<dbReference type="EMBL" id="AORV01000010">
    <property type="protein sequence ID" value="EMS73960.1"/>
    <property type="molecule type" value="Genomic_DNA"/>
</dbReference>
<evidence type="ECO:0000259" key="11">
    <source>
        <dbReference type="Pfam" id="PF25198"/>
    </source>
</evidence>
<evidence type="ECO:0000256" key="3">
    <source>
        <dbReference type="ARBA" id="ARBA00022544"/>
    </source>
</evidence>
<dbReference type="Gene3D" id="6.20.190.10">
    <property type="entry name" value="Nutrient germinant receptor protein C, domain 1"/>
    <property type="match status" value="1"/>
</dbReference>
<evidence type="ECO:0000256" key="1">
    <source>
        <dbReference type="ARBA" id="ARBA00004635"/>
    </source>
</evidence>
<evidence type="ECO:0000256" key="5">
    <source>
        <dbReference type="ARBA" id="ARBA00023136"/>
    </source>
</evidence>
<keyword evidence="4 9" id="KW-0732">Signal</keyword>
<feature type="signal peptide" evidence="9">
    <location>
        <begin position="1"/>
        <end position="22"/>
    </location>
</feature>
<dbReference type="PROSITE" id="PS51257">
    <property type="entry name" value="PROKAR_LIPOPROTEIN"/>
    <property type="match status" value="1"/>
</dbReference>
<dbReference type="RefSeq" id="WP_004623290.1">
    <property type="nucleotide sequence ID" value="NZ_AORV01000010.1"/>
</dbReference>
<keyword evidence="5" id="KW-0472">Membrane</keyword>
<evidence type="ECO:0000256" key="6">
    <source>
        <dbReference type="ARBA" id="ARBA00023139"/>
    </source>
</evidence>
<feature type="compositionally biased region" description="Basic and acidic residues" evidence="8">
    <location>
        <begin position="204"/>
        <end position="224"/>
    </location>
</feature>
<proteinExistence type="inferred from homology"/>
<reference evidence="12 13" key="1">
    <citation type="journal article" date="2013" name="Genome Announc.">
        <title>Draft Genome Sequence of the Cellulolytic, Mesophilic, Anaerobic Bacterium Clostridium termitidis Strain CT1112 (DSM 5398).</title>
        <authorList>
            <person name="Lal S."/>
            <person name="Ramachandran U."/>
            <person name="Zhang X."/>
            <person name="Munir R."/>
            <person name="Sparling R."/>
            <person name="Levin D.B."/>
        </authorList>
    </citation>
    <scope>NUCLEOTIDE SEQUENCE [LARGE SCALE GENOMIC DNA]</scope>
    <source>
        <strain evidence="12 13">CT1112</strain>
    </source>
</reference>
<comment type="caution">
    <text evidence="12">The sequence shown here is derived from an EMBL/GenBank/DDBJ whole genome shotgun (WGS) entry which is preliminary data.</text>
</comment>
<dbReference type="InterPro" id="IPR008844">
    <property type="entry name" value="Spore_GerAC-like"/>
</dbReference>
<dbReference type="NCBIfam" id="TIGR02887">
    <property type="entry name" value="spore_ger_x_C"/>
    <property type="match status" value="1"/>
</dbReference>
<name>S0FP08_RUMCE</name>
<dbReference type="eggNOG" id="ENOG5033PFQ">
    <property type="taxonomic scope" value="Bacteria"/>
</dbReference>